<gene>
    <name evidence="1" type="ORF">DRJ04_08690</name>
</gene>
<dbReference type="GO" id="GO:0005975">
    <property type="term" value="P:carbohydrate metabolic process"/>
    <property type="evidence" value="ECO:0007669"/>
    <property type="project" value="InterPro"/>
</dbReference>
<evidence type="ECO:0000313" key="2">
    <source>
        <dbReference type="Proteomes" id="UP000280417"/>
    </source>
</evidence>
<dbReference type="Gene3D" id="3.20.20.70">
    <property type="entry name" value="Aldolase class I"/>
    <property type="match status" value="1"/>
</dbReference>
<dbReference type="InterPro" id="IPR013785">
    <property type="entry name" value="Aldolase_TIM"/>
</dbReference>
<dbReference type="AlphaFoldDB" id="A0A662D6K2"/>
<dbReference type="PANTHER" id="PTHR30304">
    <property type="entry name" value="D-TAGATOSE-1,6-BISPHOSPHATE ALDOLASE"/>
    <property type="match status" value="1"/>
</dbReference>
<protein>
    <recommendedName>
        <fullName evidence="3">Class II fructose-bisphosphate aldolase</fullName>
    </recommendedName>
</protein>
<feature type="non-terminal residue" evidence="1">
    <location>
        <position position="1"/>
    </location>
</feature>
<dbReference type="SUPFAM" id="SSF51569">
    <property type="entry name" value="Aldolase"/>
    <property type="match status" value="1"/>
</dbReference>
<dbReference type="InterPro" id="IPR000771">
    <property type="entry name" value="FBA_II"/>
</dbReference>
<dbReference type="GO" id="GO:0009025">
    <property type="term" value="F:tagatose-bisphosphate aldolase activity"/>
    <property type="evidence" value="ECO:0007669"/>
    <property type="project" value="TreeGrafter"/>
</dbReference>
<sequence length="162" mass="17767">TGRLTPEAKSFLESLYAVPDFAEEFAEETGCDSLAIACGSIHGMLAPLRPLNIRRIEEIASRVDIPLVLHGTSGVLQKIEDAEKFDLVLEKDEGSIQEAISAGIAKINVSTDLQKVFLKSVEENFPEKDSGGNLRKIFAGAREKVKDRIRFYIRLFGSSGKA</sequence>
<evidence type="ECO:0000313" key="1">
    <source>
        <dbReference type="EMBL" id="RLE11075.1"/>
    </source>
</evidence>
<proteinExistence type="predicted"/>
<dbReference type="PANTHER" id="PTHR30304:SF0">
    <property type="entry name" value="D-TAGATOSE-1,6-BISPHOSPHATE ALDOLASE SUBUNIT GATY-RELATED"/>
    <property type="match status" value="1"/>
</dbReference>
<dbReference type="Pfam" id="PF01116">
    <property type="entry name" value="F_bP_aldolase"/>
    <property type="match status" value="1"/>
</dbReference>
<evidence type="ECO:0008006" key="3">
    <source>
        <dbReference type="Google" id="ProtNLM"/>
    </source>
</evidence>
<name>A0A662D6K2_UNCAE</name>
<comment type="caution">
    <text evidence="1">The sequence shown here is derived from an EMBL/GenBank/DDBJ whole genome shotgun (WGS) entry which is preliminary data.</text>
</comment>
<dbReference type="GO" id="GO:0008270">
    <property type="term" value="F:zinc ion binding"/>
    <property type="evidence" value="ECO:0007669"/>
    <property type="project" value="InterPro"/>
</dbReference>
<reference evidence="1 2" key="1">
    <citation type="submission" date="2018-06" db="EMBL/GenBank/DDBJ databases">
        <title>Extensive metabolic versatility and redundancy in microbially diverse, dynamic hydrothermal sediments.</title>
        <authorList>
            <person name="Dombrowski N."/>
            <person name="Teske A."/>
            <person name="Baker B.J."/>
        </authorList>
    </citation>
    <scope>NUCLEOTIDE SEQUENCE [LARGE SCALE GENOMIC DNA]</scope>
    <source>
        <strain evidence="1">B3_G15</strain>
    </source>
</reference>
<accession>A0A662D6K2</accession>
<dbReference type="GO" id="GO:0005829">
    <property type="term" value="C:cytosol"/>
    <property type="evidence" value="ECO:0007669"/>
    <property type="project" value="TreeGrafter"/>
</dbReference>
<organism evidence="1 2">
    <name type="scientific">Aerophobetes bacterium</name>
    <dbReference type="NCBI Taxonomy" id="2030807"/>
    <lineage>
        <taxon>Bacteria</taxon>
        <taxon>Candidatus Aerophobota</taxon>
    </lineage>
</organism>
<dbReference type="Proteomes" id="UP000280417">
    <property type="component" value="Unassembled WGS sequence"/>
</dbReference>
<dbReference type="InterPro" id="IPR050246">
    <property type="entry name" value="Class_II_FBP_aldolase"/>
</dbReference>
<dbReference type="EMBL" id="QMQA01000289">
    <property type="protein sequence ID" value="RLE11075.1"/>
    <property type="molecule type" value="Genomic_DNA"/>
</dbReference>